<gene>
    <name evidence="2" type="ORF">BW686_08325</name>
</gene>
<evidence type="ECO:0000313" key="3">
    <source>
        <dbReference type="Proteomes" id="UP000195128"/>
    </source>
</evidence>
<accession>A0A244EU79</accession>
<comment type="caution">
    <text evidence="2">The sequence shown here is derived from an EMBL/GenBank/DDBJ whole genome shotgun (WGS) entry which is preliminary data.</text>
</comment>
<feature type="region of interest" description="Disordered" evidence="1">
    <location>
        <begin position="30"/>
        <end position="56"/>
    </location>
</feature>
<dbReference type="EMBL" id="MTSA01000005">
    <property type="protein sequence ID" value="OUM08012.1"/>
    <property type="molecule type" value="Genomic_DNA"/>
</dbReference>
<evidence type="ECO:0000256" key="1">
    <source>
        <dbReference type="SAM" id="MobiDB-lite"/>
    </source>
</evidence>
<dbReference type="AlphaFoldDB" id="A0A244EU79"/>
<organism evidence="2 3">
    <name type="scientific">Pseudomonas syringae</name>
    <dbReference type="NCBI Taxonomy" id="317"/>
    <lineage>
        <taxon>Bacteria</taxon>
        <taxon>Pseudomonadati</taxon>
        <taxon>Pseudomonadota</taxon>
        <taxon>Gammaproteobacteria</taxon>
        <taxon>Pseudomonadales</taxon>
        <taxon>Pseudomonadaceae</taxon>
        <taxon>Pseudomonas</taxon>
    </lineage>
</organism>
<evidence type="ECO:0000313" key="2">
    <source>
        <dbReference type="EMBL" id="OUM08012.1"/>
    </source>
</evidence>
<dbReference type="Proteomes" id="UP000195128">
    <property type="component" value="Unassembled WGS sequence"/>
</dbReference>
<name>A0A244EU79_PSESX</name>
<proteinExistence type="predicted"/>
<reference evidence="2 3" key="1">
    <citation type="submission" date="2017-01" db="EMBL/GenBank/DDBJ databases">
        <authorList>
            <person name="Mah S.A."/>
            <person name="Swanson W.J."/>
            <person name="Moy G.W."/>
            <person name="Vacquier V.D."/>
        </authorList>
    </citation>
    <scope>NUCLEOTIDE SEQUENCE [LARGE SCALE GENOMIC DNA]</scope>
    <source>
        <strain evidence="2">PDD-32b-74</strain>
    </source>
</reference>
<sequence>MASRLIATPSSEALHLQGFFYWPRHSMSTRTVQPRDETGMNGDRAGRRRIHMDDSANCPTPLTFRLKRINHAKIMTPINGGLKRFSPQLQN</sequence>
<protein>
    <submittedName>
        <fullName evidence="2">Uncharacterized protein</fullName>
    </submittedName>
</protein>